<organism evidence="1">
    <name type="scientific">Clastoptera arizonana</name>
    <name type="common">Arizona spittle bug</name>
    <dbReference type="NCBI Taxonomy" id="38151"/>
    <lineage>
        <taxon>Eukaryota</taxon>
        <taxon>Metazoa</taxon>
        <taxon>Ecdysozoa</taxon>
        <taxon>Arthropoda</taxon>
        <taxon>Hexapoda</taxon>
        <taxon>Insecta</taxon>
        <taxon>Pterygota</taxon>
        <taxon>Neoptera</taxon>
        <taxon>Paraneoptera</taxon>
        <taxon>Hemiptera</taxon>
        <taxon>Auchenorrhyncha</taxon>
        <taxon>Cercopoidea</taxon>
        <taxon>Clastopteridae</taxon>
        <taxon>Clastoptera</taxon>
    </lineage>
</organism>
<gene>
    <name evidence="1" type="ORF">g.31895</name>
</gene>
<dbReference type="EMBL" id="GEDC01030169">
    <property type="protein sequence ID" value="JAS07129.1"/>
    <property type="molecule type" value="Transcribed_RNA"/>
</dbReference>
<sequence length="254" mass="29092">MFRNSVQAPVGGNCLEFDCNYQNGIMSFEEPHTLLCNKEVENSDEFREMCRKVNEIENSYYQINILYYILGFIVNKIKKKIHSDDCINVLVSDLSNLSTYTHSTDYISGGKLVRASSDVMKIVKFMYNLFKTHNINNHQDMNTNNLILHTCRHFAETVLVSDLSNLSTYTHSTDYISGGKLVRASSDVMKIVKFMYNLFKTHNINNHQDKNTNNLILHTCRHFAETVLVSDLSNLSTYTHSTDYISGGKLVRAS</sequence>
<accession>A0A1B6C1H3</accession>
<proteinExistence type="predicted"/>
<dbReference type="AlphaFoldDB" id="A0A1B6C1H3"/>
<evidence type="ECO:0000313" key="1">
    <source>
        <dbReference type="EMBL" id="JAS07129.1"/>
    </source>
</evidence>
<protein>
    <submittedName>
        <fullName evidence="1">Uncharacterized protein</fullName>
    </submittedName>
</protein>
<name>A0A1B6C1H3_9HEMI</name>
<reference evidence="1" key="1">
    <citation type="submission" date="2015-12" db="EMBL/GenBank/DDBJ databases">
        <title>De novo transcriptome assembly of four potential Pierce s Disease insect vectors from Arizona vineyards.</title>
        <authorList>
            <person name="Tassone E.E."/>
        </authorList>
    </citation>
    <scope>NUCLEOTIDE SEQUENCE</scope>
</reference>
<feature type="non-terminal residue" evidence="1">
    <location>
        <position position="254"/>
    </location>
</feature>